<dbReference type="SUPFAM" id="SSF103473">
    <property type="entry name" value="MFS general substrate transporter"/>
    <property type="match status" value="1"/>
</dbReference>
<feature type="transmembrane region" description="Helical" evidence="1">
    <location>
        <begin position="97"/>
        <end position="118"/>
    </location>
</feature>
<feature type="transmembrane region" description="Helical" evidence="1">
    <location>
        <begin position="357"/>
        <end position="379"/>
    </location>
</feature>
<reference evidence="2 3" key="1">
    <citation type="submission" date="2019-03" db="EMBL/GenBank/DDBJ databases">
        <authorList>
            <person name="Li J."/>
        </authorList>
    </citation>
    <scope>NUCLEOTIDE SEQUENCE [LARGE SCALE GENOMIC DNA]</scope>
    <source>
        <strain evidence="2 3">3058</strain>
    </source>
</reference>
<comment type="caution">
    <text evidence="2">The sequence shown here is derived from an EMBL/GenBank/DDBJ whole genome shotgun (WGS) entry which is preliminary data.</text>
</comment>
<dbReference type="PANTHER" id="PTHR23537:SF1">
    <property type="entry name" value="SUGAR TRANSPORTER"/>
    <property type="match status" value="1"/>
</dbReference>
<keyword evidence="1" id="KW-0812">Transmembrane</keyword>
<feature type="transmembrane region" description="Helical" evidence="1">
    <location>
        <begin position="325"/>
        <end position="345"/>
    </location>
</feature>
<dbReference type="GO" id="GO:0005886">
    <property type="term" value="C:plasma membrane"/>
    <property type="evidence" value="ECO:0007669"/>
    <property type="project" value="TreeGrafter"/>
</dbReference>
<feature type="transmembrane region" description="Helical" evidence="1">
    <location>
        <begin position="72"/>
        <end position="91"/>
    </location>
</feature>
<gene>
    <name evidence="2" type="ORF">E4L95_16860</name>
</gene>
<dbReference type="Proteomes" id="UP000297972">
    <property type="component" value="Unassembled WGS sequence"/>
</dbReference>
<dbReference type="InterPro" id="IPR010645">
    <property type="entry name" value="MFS_4"/>
</dbReference>
<feature type="transmembrane region" description="Helical" evidence="1">
    <location>
        <begin position="130"/>
        <end position="153"/>
    </location>
</feature>
<keyword evidence="1" id="KW-0472">Membrane</keyword>
<dbReference type="Gene3D" id="1.20.1250.20">
    <property type="entry name" value="MFS general substrate transporter like domains"/>
    <property type="match status" value="1"/>
</dbReference>
<dbReference type="EMBL" id="SRPG01000207">
    <property type="protein sequence ID" value="TGN51301.1"/>
    <property type="molecule type" value="Genomic_DNA"/>
</dbReference>
<feature type="transmembrane region" description="Helical" evidence="1">
    <location>
        <begin position="240"/>
        <end position="260"/>
    </location>
</feature>
<keyword evidence="3" id="KW-1185">Reference proteome</keyword>
<dbReference type="OrthoDB" id="9797953at2"/>
<feature type="transmembrane region" description="Helical" evidence="1">
    <location>
        <begin position="36"/>
        <end position="60"/>
    </location>
</feature>
<feature type="transmembrane region" description="Helical" evidence="1">
    <location>
        <begin position="159"/>
        <end position="178"/>
    </location>
</feature>
<proteinExistence type="predicted"/>
<evidence type="ECO:0000313" key="3">
    <source>
        <dbReference type="Proteomes" id="UP000297972"/>
    </source>
</evidence>
<feature type="transmembrane region" description="Helical" evidence="1">
    <location>
        <begin position="269"/>
        <end position="287"/>
    </location>
</feature>
<feature type="transmembrane region" description="Helical" evidence="1">
    <location>
        <begin position="293"/>
        <end position="318"/>
    </location>
</feature>
<dbReference type="Pfam" id="PF06779">
    <property type="entry name" value="MFS_4"/>
    <property type="match status" value="1"/>
</dbReference>
<dbReference type="PANTHER" id="PTHR23537">
    <property type="match status" value="1"/>
</dbReference>
<dbReference type="RefSeq" id="WP_135818595.1">
    <property type="nucleotide sequence ID" value="NZ_SRPG01000207.1"/>
</dbReference>
<organism evidence="2 3">
    <name type="scientific">Paracoccus liaowanqingii</name>
    <dbReference type="NCBI Taxonomy" id="2560053"/>
    <lineage>
        <taxon>Bacteria</taxon>
        <taxon>Pseudomonadati</taxon>
        <taxon>Pseudomonadota</taxon>
        <taxon>Alphaproteobacteria</taxon>
        <taxon>Rhodobacterales</taxon>
        <taxon>Paracoccaceae</taxon>
        <taxon>Paracoccus</taxon>
    </lineage>
</organism>
<dbReference type="AlphaFoldDB" id="A0A4Z1CEF9"/>
<evidence type="ECO:0000313" key="2">
    <source>
        <dbReference type="EMBL" id="TGN51301.1"/>
    </source>
</evidence>
<protein>
    <submittedName>
        <fullName evidence="2">YbfB/YjiJ family MFS transporter</fullName>
    </submittedName>
</protein>
<name>A0A4Z1CEF9_9RHOB</name>
<sequence length="385" mass="40605">MLQSVLIFAISAMFLGLGLGRFAFSPLIPELVGNGWLEVGAAQTVGAANLVGYLVGALLAKPALRLTSERTLCVLSGALVFLSYDLLILPFGVGWFWIMRFLAGAGGALLMVVATAAAGRHLAALDRKQFQPMVFMGIGLGALFAAICLPQVLIYGIELSIVALMLFSGVALAALWWSSGFLHQNIAPPPSSDRPVSRVGWSVSLILLAYGCDALGSVMHTVYLPDMLRRAYGHTEEQVGLSWAMFGIGACFGPLFVVLLRRFMSVSNALWIAFALKAFGVALILAATDPLTAGLSLFIVGMLTPGIVILTSGALSAAAPPDRYLALWAVGTAFFALCQMMSGMFTATTSAQGYGTALLLSVIILGMGAVLAITSKHFLHQEGLR</sequence>
<keyword evidence="1" id="KW-1133">Transmembrane helix</keyword>
<evidence type="ECO:0000256" key="1">
    <source>
        <dbReference type="SAM" id="Phobius"/>
    </source>
</evidence>
<dbReference type="InterPro" id="IPR036259">
    <property type="entry name" value="MFS_trans_sf"/>
</dbReference>
<feature type="transmembrane region" description="Helical" evidence="1">
    <location>
        <begin position="199"/>
        <end position="220"/>
    </location>
</feature>
<accession>A0A4Z1CEF9</accession>